<protein>
    <submittedName>
        <fullName evidence="1">Uncharacterized protein</fullName>
    </submittedName>
</protein>
<proteinExistence type="predicted"/>
<dbReference type="EMBL" id="BLJE01000006">
    <property type="protein sequence ID" value="GFE66871.1"/>
    <property type="molecule type" value="Genomic_DNA"/>
</dbReference>
<evidence type="ECO:0000313" key="2">
    <source>
        <dbReference type="Proteomes" id="UP000436822"/>
    </source>
</evidence>
<comment type="caution">
    <text evidence="1">The sequence shown here is derived from an EMBL/GenBank/DDBJ whole genome shotgun (WGS) entry which is preliminary data.</text>
</comment>
<reference evidence="1 2" key="1">
    <citation type="submission" date="2019-12" db="EMBL/GenBank/DDBJ databases">
        <title>Litoreibacter badius sp. nov., a novel bacteriochlorophyll a-containing bacterium in the genus Litoreibacter.</title>
        <authorList>
            <person name="Kanamuro M."/>
            <person name="Takabe Y."/>
            <person name="Mori K."/>
            <person name="Takaichi S."/>
            <person name="Hanada S."/>
        </authorList>
    </citation>
    <scope>NUCLEOTIDE SEQUENCE [LARGE SCALE GENOMIC DNA]</scope>
    <source>
        <strain evidence="1 2">K6</strain>
    </source>
</reference>
<accession>A0A6N6JKN4</accession>
<dbReference type="AlphaFoldDB" id="A0A6N6JKN4"/>
<name>A0A6N6JKN4_9RHOB</name>
<sequence>MNTVARRMKGKISGLYPLDSFVDQDAWRILMLPYLNQPCSHCGSYTLSKEDAISFCNHCGEEEVLAEEGLDWG</sequence>
<organism evidence="1 2">
    <name type="scientific">Litoreibacter roseus</name>
    <dbReference type="NCBI Taxonomy" id="2601869"/>
    <lineage>
        <taxon>Bacteria</taxon>
        <taxon>Pseudomonadati</taxon>
        <taxon>Pseudomonadota</taxon>
        <taxon>Alphaproteobacteria</taxon>
        <taxon>Rhodobacterales</taxon>
        <taxon>Roseobacteraceae</taxon>
        <taxon>Litoreibacter</taxon>
    </lineage>
</organism>
<evidence type="ECO:0000313" key="1">
    <source>
        <dbReference type="EMBL" id="GFE66871.1"/>
    </source>
</evidence>
<keyword evidence="2" id="KW-1185">Reference proteome</keyword>
<gene>
    <name evidence="1" type="ORF">KIN_39450</name>
</gene>
<dbReference type="Proteomes" id="UP000436822">
    <property type="component" value="Unassembled WGS sequence"/>
</dbReference>